<dbReference type="Gene3D" id="1.20.1440.110">
    <property type="entry name" value="acylaminoacyl peptidase"/>
    <property type="match status" value="1"/>
</dbReference>
<keyword evidence="4" id="KW-1185">Reference proteome</keyword>
<evidence type="ECO:0000256" key="1">
    <source>
        <dbReference type="ARBA" id="ARBA00038115"/>
    </source>
</evidence>
<accession>A0A9X1VW76</accession>
<dbReference type="PANTHER" id="PTHR22946:SF12">
    <property type="entry name" value="CONIDIAL PIGMENT BIOSYNTHESIS PROTEIN AYG1 (AFU_ORTHOLOGUE AFUA_2G17550)"/>
    <property type="match status" value="1"/>
</dbReference>
<dbReference type="PANTHER" id="PTHR22946">
    <property type="entry name" value="DIENELACTONE HYDROLASE DOMAIN-CONTAINING PROTEIN-RELATED"/>
    <property type="match status" value="1"/>
</dbReference>
<feature type="domain" description="AB hydrolase-1" evidence="2">
    <location>
        <begin position="168"/>
        <end position="372"/>
    </location>
</feature>
<evidence type="ECO:0000259" key="2">
    <source>
        <dbReference type="Pfam" id="PF12697"/>
    </source>
</evidence>
<dbReference type="AlphaFoldDB" id="A0A9X1VW76"/>
<evidence type="ECO:0000313" key="4">
    <source>
        <dbReference type="Proteomes" id="UP001139447"/>
    </source>
</evidence>
<dbReference type="InterPro" id="IPR000073">
    <property type="entry name" value="AB_hydrolase_1"/>
</dbReference>
<keyword evidence="3" id="KW-0378">Hydrolase</keyword>
<dbReference type="GO" id="GO:0016787">
    <property type="term" value="F:hydrolase activity"/>
    <property type="evidence" value="ECO:0007669"/>
    <property type="project" value="UniProtKB-KW"/>
</dbReference>
<gene>
    <name evidence="3" type="ORF">MMF98_16870</name>
</gene>
<proteinExistence type="inferred from homology"/>
<dbReference type="SUPFAM" id="SSF53474">
    <property type="entry name" value="alpha/beta-Hydrolases"/>
    <property type="match status" value="1"/>
</dbReference>
<comment type="caution">
    <text evidence="3">The sequence shown here is derived from an EMBL/GenBank/DDBJ whole genome shotgun (WGS) entry which is preliminary data.</text>
</comment>
<evidence type="ECO:0000313" key="3">
    <source>
        <dbReference type="EMBL" id="MCJ0764891.1"/>
    </source>
</evidence>
<comment type="similarity">
    <text evidence="1">Belongs to the AB hydrolase superfamily. FUS2 hydrolase family.</text>
</comment>
<dbReference type="Pfam" id="PF12697">
    <property type="entry name" value="Abhydrolase_6"/>
    <property type="match status" value="1"/>
</dbReference>
<reference evidence="3" key="1">
    <citation type="submission" date="2022-03" db="EMBL/GenBank/DDBJ databases">
        <authorList>
            <person name="Woo C.Y."/>
        </authorList>
    </citation>
    <scope>NUCLEOTIDE SEQUENCE</scope>
    <source>
        <strain evidence="3">CYS-02</strain>
    </source>
</reference>
<dbReference type="Gene3D" id="3.40.50.1820">
    <property type="entry name" value="alpha/beta hydrolase"/>
    <property type="match status" value="1"/>
</dbReference>
<name>A0A9X1VW76_9BURK</name>
<organism evidence="3 4">
    <name type="scientific">Variovorax terrae</name>
    <dbReference type="NCBI Taxonomy" id="2923278"/>
    <lineage>
        <taxon>Bacteria</taxon>
        <taxon>Pseudomonadati</taxon>
        <taxon>Pseudomonadota</taxon>
        <taxon>Betaproteobacteria</taxon>
        <taxon>Burkholderiales</taxon>
        <taxon>Comamonadaceae</taxon>
        <taxon>Variovorax</taxon>
    </lineage>
</organism>
<dbReference type="InterPro" id="IPR050261">
    <property type="entry name" value="FrsA_esterase"/>
</dbReference>
<dbReference type="EMBL" id="JALGBI010000002">
    <property type="protein sequence ID" value="MCJ0764891.1"/>
    <property type="molecule type" value="Genomic_DNA"/>
</dbReference>
<dbReference type="RefSeq" id="WP_243307862.1">
    <property type="nucleotide sequence ID" value="NZ_JALGBI010000002.1"/>
</dbReference>
<sequence>MFLYFPENYRWSLAVLRAIAAGGLFGEIDWACSRLKGAAMQGPSGDLEAWHAAWRDLGQQLEDFALQAAEGGSPVSASDSLLRASVYYQWAEGLLDPDDDRAAAMYGKHLSCFAGFASYRAPVIEVVEIPFGTQTIPAYVVPAVGVQGRAPAVLLSDGLDANKEEMFYVALALARRGITTVAFDGPGQGAALRLQGMTARHDFEVPVSACIDWLQQRTDVDPGRIGLLAASWGGYYAPRAAAFEKRIKACGVMGAVFDTHACMVRRVGYVPGRGATQLGGNAPLGTTGKNILRILGAADWESAFAKLEDFRLETVASRIDCDLMIVHGANDRHAPPSEAQRLYDAVSSRHKRLRVFTEAEGGAAHVNLDRPEPALSMICDWMAQRLSKEVLHG</sequence>
<protein>
    <submittedName>
        <fullName evidence="3">Alpha/beta hydrolase</fullName>
    </submittedName>
</protein>
<dbReference type="Proteomes" id="UP001139447">
    <property type="component" value="Unassembled WGS sequence"/>
</dbReference>
<dbReference type="InterPro" id="IPR029058">
    <property type="entry name" value="AB_hydrolase_fold"/>
</dbReference>